<dbReference type="RefSeq" id="WP_066622694.1">
    <property type="nucleotide sequence ID" value="NZ_JBHSYQ010000003.1"/>
</dbReference>
<protein>
    <submittedName>
        <fullName evidence="1">STAS/SEC14 domain-containing protein</fullName>
    </submittedName>
</protein>
<dbReference type="Proteomes" id="UP001596405">
    <property type="component" value="Unassembled WGS sequence"/>
</dbReference>
<evidence type="ECO:0000313" key="2">
    <source>
        <dbReference type="Proteomes" id="UP001596405"/>
    </source>
</evidence>
<dbReference type="EMBL" id="JBHSYQ010000003">
    <property type="protein sequence ID" value="MFC6996847.1"/>
    <property type="molecule type" value="Genomic_DNA"/>
</dbReference>
<gene>
    <name evidence="1" type="ORF">ACFQHR_04385</name>
</gene>
<comment type="caution">
    <text evidence="1">The sequence shown here is derived from an EMBL/GenBank/DDBJ whole genome shotgun (WGS) entry which is preliminary data.</text>
</comment>
<sequence>MIISNKLLHLDYDPSIDVLFVEWPDFNNYSLAELHYTLESLVETIRSYDIKNLLVDATKTVVAIDQGDYEEISGKFAQNLLTTRLQKLARLVSDSSVRERHVENFKKKSNFSFELESFSTKEEALAWIRDREVIS</sequence>
<organism evidence="1 2">
    <name type="scientific">Rufibacter roseus</name>
    <dbReference type="NCBI Taxonomy" id="1567108"/>
    <lineage>
        <taxon>Bacteria</taxon>
        <taxon>Pseudomonadati</taxon>
        <taxon>Bacteroidota</taxon>
        <taxon>Cytophagia</taxon>
        <taxon>Cytophagales</taxon>
        <taxon>Hymenobacteraceae</taxon>
        <taxon>Rufibacter</taxon>
    </lineage>
</organism>
<accession>A0ABW2DG47</accession>
<reference evidence="2" key="1">
    <citation type="journal article" date="2019" name="Int. J. Syst. Evol. Microbiol.">
        <title>The Global Catalogue of Microorganisms (GCM) 10K type strain sequencing project: providing services to taxonomists for standard genome sequencing and annotation.</title>
        <authorList>
            <consortium name="The Broad Institute Genomics Platform"/>
            <consortium name="The Broad Institute Genome Sequencing Center for Infectious Disease"/>
            <person name="Wu L."/>
            <person name="Ma J."/>
        </authorList>
    </citation>
    <scope>NUCLEOTIDE SEQUENCE [LARGE SCALE GENOMIC DNA]</scope>
    <source>
        <strain evidence="2">CGMCC 4.7393</strain>
    </source>
</reference>
<proteinExistence type="predicted"/>
<keyword evidence="2" id="KW-1185">Reference proteome</keyword>
<name>A0ABW2DG47_9BACT</name>
<evidence type="ECO:0000313" key="1">
    <source>
        <dbReference type="EMBL" id="MFC6996847.1"/>
    </source>
</evidence>